<dbReference type="EMBL" id="BSOT01000006">
    <property type="protein sequence ID" value="GLR71727.1"/>
    <property type="molecule type" value="Genomic_DNA"/>
</dbReference>
<proteinExistence type="inferred from homology"/>
<dbReference type="SUPFAM" id="SSF56112">
    <property type="entry name" value="Protein kinase-like (PK-like)"/>
    <property type="match status" value="1"/>
</dbReference>
<reference evidence="3" key="2">
    <citation type="submission" date="2023-01" db="EMBL/GenBank/DDBJ databases">
        <title>Draft genome sequence of Agaribacter marinus strain NBRC 110023.</title>
        <authorList>
            <person name="Sun Q."/>
            <person name="Mori K."/>
        </authorList>
    </citation>
    <scope>NUCLEOTIDE SEQUENCE</scope>
    <source>
        <strain evidence="3">NBRC 110023</strain>
    </source>
</reference>
<feature type="domain" description="Aminoglycoside phosphotransferase" evidence="2">
    <location>
        <begin position="35"/>
        <end position="231"/>
    </location>
</feature>
<name>A0AA37SXR5_9ALTE</name>
<reference evidence="3" key="1">
    <citation type="journal article" date="2014" name="Int. J. Syst. Evol. Microbiol.">
        <title>Complete genome sequence of Corynebacterium casei LMG S-19264T (=DSM 44701T), isolated from a smear-ripened cheese.</title>
        <authorList>
            <consortium name="US DOE Joint Genome Institute (JGI-PGF)"/>
            <person name="Walter F."/>
            <person name="Albersmeier A."/>
            <person name="Kalinowski J."/>
            <person name="Ruckert C."/>
        </authorList>
    </citation>
    <scope>NUCLEOTIDE SEQUENCE</scope>
    <source>
        <strain evidence="3">NBRC 110023</strain>
    </source>
</reference>
<evidence type="ECO:0000313" key="3">
    <source>
        <dbReference type="EMBL" id="GLR71727.1"/>
    </source>
</evidence>
<dbReference type="InterPro" id="IPR002575">
    <property type="entry name" value="Aminoglycoside_PTrfase"/>
</dbReference>
<keyword evidence="4" id="KW-1185">Reference proteome</keyword>
<dbReference type="Gene3D" id="3.90.1200.10">
    <property type="match status" value="1"/>
</dbReference>
<dbReference type="AlphaFoldDB" id="A0AA37SXR5"/>
<dbReference type="InterPro" id="IPR011009">
    <property type="entry name" value="Kinase-like_dom_sf"/>
</dbReference>
<comment type="similarity">
    <text evidence="1">Belongs to the pseudomonas-type ThrB family.</text>
</comment>
<dbReference type="PANTHER" id="PTHR21064">
    <property type="entry name" value="AMINOGLYCOSIDE PHOSPHOTRANSFERASE DOMAIN-CONTAINING PROTEIN-RELATED"/>
    <property type="match status" value="1"/>
</dbReference>
<evidence type="ECO:0000256" key="1">
    <source>
        <dbReference type="ARBA" id="ARBA00038240"/>
    </source>
</evidence>
<sequence>MDVYEYFGLSRDVGSIYKYAPVFQHVIDGKKVIIKKTKEQIDRLAPLINWQKKLSENGINTIHPLRFNDKLIHSIDDENWVVYPFIEGDRYQSTQEQIYTAGELLGRVHSTSDSVFKHGFSWEDYDEEFYDEILDDIEKISLRYPREFNSEAGKKLFDNVKSLASNKFDCLKTRELPTSDCTWDFKASNLIYQPKTLYLIDTDNAGKVPRIFDLALALLLFHTTEDTAPNRIFTVDEWKLFLSGYKKHVELTDIEKRYWQNMLLFVYTDEVSWAINDIEDDESNRQKTFVKSLVTFNFSQYLIE</sequence>
<comment type="caution">
    <text evidence="3">The sequence shown here is derived from an EMBL/GenBank/DDBJ whole genome shotgun (WGS) entry which is preliminary data.</text>
</comment>
<accession>A0AA37SXR5</accession>
<organism evidence="3 4">
    <name type="scientific">Agaribacter marinus</name>
    <dbReference type="NCBI Taxonomy" id="1431249"/>
    <lineage>
        <taxon>Bacteria</taxon>
        <taxon>Pseudomonadati</taxon>
        <taxon>Pseudomonadota</taxon>
        <taxon>Gammaproteobacteria</taxon>
        <taxon>Alteromonadales</taxon>
        <taxon>Alteromonadaceae</taxon>
        <taxon>Agaribacter</taxon>
    </lineage>
</organism>
<evidence type="ECO:0000259" key="2">
    <source>
        <dbReference type="Pfam" id="PF01636"/>
    </source>
</evidence>
<dbReference type="PANTHER" id="PTHR21064:SF6">
    <property type="entry name" value="AMINOGLYCOSIDE PHOSPHOTRANSFERASE DOMAIN-CONTAINING PROTEIN"/>
    <property type="match status" value="1"/>
</dbReference>
<dbReference type="InterPro" id="IPR050249">
    <property type="entry name" value="Pseudomonas-type_ThrB"/>
</dbReference>
<evidence type="ECO:0000313" key="4">
    <source>
        <dbReference type="Proteomes" id="UP001156601"/>
    </source>
</evidence>
<dbReference type="Proteomes" id="UP001156601">
    <property type="component" value="Unassembled WGS sequence"/>
</dbReference>
<dbReference type="Pfam" id="PF01636">
    <property type="entry name" value="APH"/>
    <property type="match status" value="1"/>
</dbReference>
<gene>
    <name evidence="3" type="ORF">GCM10007852_26350</name>
</gene>
<protein>
    <recommendedName>
        <fullName evidence="2">Aminoglycoside phosphotransferase domain-containing protein</fullName>
    </recommendedName>
</protein>
<dbReference type="GO" id="GO:0019202">
    <property type="term" value="F:amino acid kinase activity"/>
    <property type="evidence" value="ECO:0007669"/>
    <property type="project" value="TreeGrafter"/>
</dbReference>